<dbReference type="InterPro" id="IPR011990">
    <property type="entry name" value="TPR-like_helical_dom_sf"/>
</dbReference>
<dbReference type="PANTHER" id="PTHR46082">
    <property type="entry name" value="ATP/GTP-BINDING PROTEIN-RELATED"/>
    <property type="match status" value="1"/>
</dbReference>
<name>A0ABU7Q3W9_9ACTN</name>
<feature type="compositionally biased region" description="Polar residues" evidence="1">
    <location>
        <begin position="842"/>
        <end position="853"/>
    </location>
</feature>
<dbReference type="EMBL" id="JAZBJO010000023">
    <property type="protein sequence ID" value="MEE4596073.1"/>
    <property type="molecule type" value="Genomic_DNA"/>
</dbReference>
<protein>
    <submittedName>
        <fullName evidence="3">Tetratricopeptide repeat protein</fullName>
    </submittedName>
</protein>
<feature type="region of interest" description="Disordered" evidence="1">
    <location>
        <begin position="833"/>
        <end position="853"/>
    </location>
</feature>
<dbReference type="Pfam" id="PF00931">
    <property type="entry name" value="NB-ARC"/>
    <property type="match status" value="1"/>
</dbReference>
<feature type="compositionally biased region" description="Basic residues" evidence="1">
    <location>
        <begin position="411"/>
        <end position="427"/>
    </location>
</feature>
<dbReference type="RefSeq" id="WP_330812558.1">
    <property type="nucleotide sequence ID" value="NZ_JAZBJO010000023.1"/>
</dbReference>
<proteinExistence type="predicted"/>
<dbReference type="PRINTS" id="PR00364">
    <property type="entry name" value="DISEASERSIST"/>
</dbReference>
<dbReference type="SUPFAM" id="SSF52540">
    <property type="entry name" value="P-loop containing nucleoside triphosphate hydrolases"/>
    <property type="match status" value="1"/>
</dbReference>
<keyword evidence="4" id="KW-1185">Reference proteome</keyword>
<feature type="region of interest" description="Disordered" evidence="1">
    <location>
        <begin position="411"/>
        <end position="442"/>
    </location>
</feature>
<dbReference type="Gene3D" id="1.25.40.10">
    <property type="entry name" value="Tetratricopeptide repeat domain"/>
    <property type="match status" value="2"/>
</dbReference>
<dbReference type="Proteomes" id="UP001354709">
    <property type="component" value="Unassembled WGS sequence"/>
</dbReference>
<dbReference type="Pfam" id="PF13374">
    <property type="entry name" value="TPR_10"/>
    <property type="match status" value="1"/>
</dbReference>
<dbReference type="SUPFAM" id="SSF48452">
    <property type="entry name" value="TPR-like"/>
    <property type="match status" value="2"/>
</dbReference>
<evidence type="ECO:0000259" key="2">
    <source>
        <dbReference type="Pfam" id="PF00931"/>
    </source>
</evidence>
<evidence type="ECO:0000256" key="1">
    <source>
        <dbReference type="SAM" id="MobiDB-lite"/>
    </source>
</evidence>
<dbReference type="Gene3D" id="3.40.50.300">
    <property type="entry name" value="P-loop containing nucleotide triphosphate hydrolases"/>
    <property type="match status" value="1"/>
</dbReference>
<organism evidence="3 4">
    <name type="scientific">Streptomyces asiaticus subsp. ignotus</name>
    <dbReference type="NCBI Taxonomy" id="3098222"/>
    <lineage>
        <taxon>Bacteria</taxon>
        <taxon>Bacillati</taxon>
        <taxon>Actinomycetota</taxon>
        <taxon>Actinomycetes</taxon>
        <taxon>Kitasatosporales</taxon>
        <taxon>Streptomycetaceae</taxon>
        <taxon>Streptomyces</taxon>
        <taxon>Streptomyces violaceusniger group</taxon>
    </lineage>
</organism>
<dbReference type="PANTHER" id="PTHR46082:SF6">
    <property type="entry name" value="AAA+ ATPASE DOMAIN-CONTAINING PROTEIN-RELATED"/>
    <property type="match status" value="1"/>
</dbReference>
<reference evidence="3 4" key="1">
    <citation type="submission" date="2023-11" db="EMBL/GenBank/DDBJ databases">
        <title>30 novel species of actinomycetes from the DSMZ collection.</title>
        <authorList>
            <person name="Nouioui I."/>
        </authorList>
    </citation>
    <scope>NUCLEOTIDE SEQUENCE [LARGE SCALE GENOMIC DNA]</scope>
    <source>
        <strain evidence="3 4">DSM 41524</strain>
    </source>
</reference>
<feature type="region of interest" description="Disordered" evidence="1">
    <location>
        <begin position="1"/>
        <end position="20"/>
    </location>
</feature>
<accession>A0ABU7Q3W9</accession>
<sequence length="853" mass="90027">MGGRGTYPDGPTGAGDAPVAVTDTGDAAAASGGMAVTGYRDSASGADTARAAPVRVSGTGGATASGGGLANTGYIHQVRAEHLTMVQQRTPREPAAWPHQVGVIPPRAQSFQYRAEAEELRAAMRGGGTAEHRRTPAGTYLPVRVLAGMGGVGKTQLAADYARTAWADGGLDLLVWITASARSSVLTGYAQAGVELCRADLDDPEQAARTFLAWLTPKAAARPCRWLIVLDDVADPGDLHGLWPPASPYGRPLVTTRRRDAALVGEGRRRIEVGLFSEAEAVGCLTTSLAAHGRHEPADQLTALAADLGHLPLALSQAAAYLIDSGEDAAAYRELLADRATALADTVPDALPDDQALPLAATWSLSIDRADDLRPAGLARPMLELASLLDANGIPKDVLTSRPALAHLTAHRTHAHTHTRAHTRTRIGPHPAEKTAPVSPRDAERTLRVLHRLSLIDHSPATPHQAVRVHQLIQRATRDTLTAHRHDQTARTAADALIAVWPAVERDTALAEALRTNTAALAACADEALHRPGVHPVLFRWGTSLGESGRVAAATTYFRRLSATTGRRLGSDHPNTLAARGALAEWRGEAGDPAAAAESYAELLADSVRVLGRDHPDTLAVRRDLADWRGMAGDATGAADALASLVPLVTRVLGPDHPATLATRRSAASWQGTAGDAAGAATAYGRLLADTLRVLGADHPATLTTRHNHAHWQGLAGDAAGAADEYVQLLHARMRVLGPEHPSTLWTWHDVAWWRGEAGDPTSAAHTLTDVVAACRRVLGPDHPFTFTSRLTQAHWRGLAGDATGAADSIAELLPDMARVLGPDHRDIRTARDQLARWRSQAAEQSGHTTPPG</sequence>
<evidence type="ECO:0000313" key="3">
    <source>
        <dbReference type="EMBL" id="MEE4596073.1"/>
    </source>
</evidence>
<evidence type="ECO:0000313" key="4">
    <source>
        <dbReference type="Proteomes" id="UP001354709"/>
    </source>
</evidence>
<dbReference type="InterPro" id="IPR053137">
    <property type="entry name" value="NLR-like"/>
</dbReference>
<dbReference type="InterPro" id="IPR027417">
    <property type="entry name" value="P-loop_NTPase"/>
</dbReference>
<comment type="caution">
    <text evidence="3">The sequence shown here is derived from an EMBL/GenBank/DDBJ whole genome shotgun (WGS) entry which is preliminary data.</text>
</comment>
<dbReference type="InterPro" id="IPR002182">
    <property type="entry name" value="NB-ARC"/>
</dbReference>
<feature type="domain" description="NB-ARC" evidence="2">
    <location>
        <begin position="146"/>
        <end position="281"/>
    </location>
</feature>
<gene>
    <name evidence="3" type="ORF">V2J94_29975</name>
</gene>